<organism evidence="1 2">
    <name type="scientific">Talaromyces proteolyticus</name>
    <dbReference type="NCBI Taxonomy" id="1131652"/>
    <lineage>
        <taxon>Eukaryota</taxon>
        <taxon>Fungi</taxon>
        <taxon>Dikarya</taxon>
        <taxon>Ascomycota</taxon>
        <taxon>Pezizomycotina</taxon>
        <taxon>Eurotiomycetes</taxon>
        <taxon>Eurotiomycetidae</taxon>
        <taxon>Eurotiales</taxon>
        <taxon>Trichocomaceae</taxon>
        <taxon>Talaromyces</taxon>
        <taxon>Talaromyces sect. Bacilispori</taxon>
    </lineage>
</organism>
<dbReference type="Proteomes" id="UP001201262">
    <property type="component" value="Unassembled WGS sequence"/>
</dbReference>
<evidence type="ECO:0000313" key="2">
    <source>
        <dbReference type="Proteomes" id="UP001201262"/>
    </source>
</evidence>
<keyword evidence="2" id="KW-1185">Reference proteome</keyword>
<dbReference type="AlphaFoldDB" id="A0AAD4KRH1"/>
<name>A0AAD4KRH1_9EURO</name>
<dbReference type="GeneID" id="70252136"/>
<comment type="caution">
    <text evidence="1">The sequence shown here is derived from an EMBL/GenBank/DDBJ whole genome shotgun (WGS) entry which is preliminary data.</text>
</comment>
<dbReference type="EMBL" id="JAJTJA010000008">
    <property type="protein sequence ID" value="KAH8694892.1"/>
    <property type="molecule type" value="Genomic_DNA"/>
</dbReference>
<sequence length="157" mass="18614">MLRKKRKKMVSYIIAAPNPPRTLIGQPIIGCHSRSRYQQARSSKYPPPSYDNSHRRLRTVRREMPIERIPAYVTGYSRRHHDYDDDYDSGYHDPYYPATYSSATKAYGYCGKGRLRSFGDRVRGSTRRELRDLMDYCFDDDEEVSACNRYSCRYSYY</sequence>
<accession>A0AAD4KRH1</accession>
<dbReference type="RefSeq" id="XP_046070034.1">
    <property type="nucleotide sequence ID" value="XM_046221849.1"/>
</dbReference>
<protein>
    <submittedName>
        <fullName evidence="1">Uncharacterized protein</fullName>
    </submittedName>
</protein>
<gene>
    <name evidence="1" type="ORF">BGW36DRAFT_452653</name>
</gene>
<reference evidence="1" key="1">
    <citation type="submission" date="2021-12" db="EMBL/GenBank/DDBJ databases">
        <title>Convergent genome expansion in fungi linked to evolution of root-endophyte symbiosis.</title>
        <authorList>
            <consortium name="DOE Joint Genome Institute"/>
            <person name="Ke Y.-H."/>
            <person name="Bonito G."/>
            <person name="Liao H.-L."/>
            <person name="Looney B."/>
            <person name="Rojas-Flechas A."/>
            <person name="Nash J."/>
            <person name="Hameed K."/>
            <person name="Schadt C."/>
            <person name="Martin F."/>
            <person name="Crous P.W."/>
            <person name="Miettinen O."/>
            <person name="Magnuson J.K."/>
            <person name="Labbe J."/>
            <person name="Jacobson D."/>
            <person name="Doktycz M.J."/>
            <person name="Veneault-Fourrey C."/>
            <person name="Kuo A."/>
            <person name="Mondo S."/>
            <person name="Calhoun S."/>
            <person name="Riley R."/>
            <person name="Ohm R."/>
            <person name="LaButti K."/>
            <person name="Andreopoulos B."/>
            <person name="Pangilinan J."/>
            <person name="Nolan M."/>
            <person name="Tritt A."/>
            <person name="Clum A."/>
            <person name="Lipzen A."/>
            <person name="Daum C."/>
            <person name="Barry K."/>
            <person name="Grigoriev I.V."/>
            <person name="Vilgalys R."/>
        </authorList>
    </citation>
    <scope>NUCLEOTIDE SEQUENCE</scope>
    <source>
        <strain evidence="1">PMI_201</strain>
    </source>
</reference>
<evidence type="ECO:0000313" key="1">
    <source>
        <dbReference type="EMBL" id="KAH8694892.1"/>
    </source>
</evidence>
<proteinExistence type="predicted"/>